<gene>
    <name evidence="3" type="primary">20345246</name>
    <name evidence="2" type="ORF">GGTG_04788</name>
</gene>
<reference evidence="3" key="5">
    <citation type="submission" date="2018-04" db="UniProtKB">
        <authorList>
            <consortium name="EnsemblFungi"/>
        </authorList>
    </citation>
    <scope>IDENTIFICATION</scope>
    <source>
        <strain evidence="3">R3-111a-1</strain>
    </source>
</reference>
<dbReference type="HOGENOM" id="CLU_739766_0_0_1"/>
<dbReference type="EnsemblFungi" id="EJT79704">
    <property type="protein sequence ID" value="EJT79704"/>
    <property type="gene ID" value="GGTG_04788"/>
</dbReference>
<dbReference type="GeneID" id="20345246"/>
<organism evidence="2">
    <name type="scientific">Gaeumannomyces tritici (strain R3-111a-1)</name>
    <name type="common">Wheat and barley take-all root rot fungus</name>
    <name type="synonym">Gaeumannomyces graminis var. tritici</name>
    <dbReference type="NCBI Taxonomy" id="644352"/>
    <lineage>
        <taxon>Eukaryota</taxon>
        <taxon>Fungi</taxon>
        <taxon>Dikarya</taxon>
        <taxon>Ascomycota</taxon>
        <taxon>Pezizomycotina</taxon>
        <taxon>Sordariomycetes</taxon>
        <taxon>Sordariomycetidae</taxon>
        <taxon>Magnaporthales</taxon>
        <taxon>Magnaporthaceae</taxon>
        <taxon>Gaeumannomyces</taxon>
    </lineage>
</organism>
<evidence type="ECO:0000313" key="4">
    <source>
        <dbReference type="Proteomes" id="UP000006039"/>
    </source>
</evidence>
<feature type="compositionally biased region" description="Low complexity" evidence="1">
    <location>
        <begin position="7"/>
        <end position="23"/>
    </location>
</feature>
<reference evidence="4" key="1">
    <citation type="submission" date="2010-07" db="EMBL/GenBank/DDBJ databases">
        <title>The genome sequence of Gaeumannomyces graminis var. tritici strain R3-111a-1.</title>
        <authorList>
            <consortium name="The Broad Institute Genome Sequencing Platform"/>
            <person name="Ma L.-J."/>
            <person name="Dead R."/>
            <person name="Young S."/>
            <person name="Zeng Q."/>
            <person name="Koehrsen M."/>
            <person name="Alvarado L."/>
            <person name="Berlin A."/>
            <person name="Chapman S.B."/>
            <person name="Chen Z."/>
            <person name="Freedman E."/>
            <person name="Gellesch M."/>
            <person name="Goldberg J."/>
            <person name="Griggs A."/>
            <person name="Gujja S."/>
            <person name="Heilman E.R."/>
            <person name="Heiman D."/>
            <person name="Hepburn T."/>
            <person name="Howarth C."/>
            <person name="Jen D."/>
            <person name="Larson L."/>
            <person name="Mehta T."/>
            <person name="Neiman D."/>
            <person name="Pearson M."/>
            <person name="Roberts A."/>
            <person name="Saif S."/>
            <person name="Shea T."/>
            <person name="Shenoy N."/>
            <person name="Sisk P."/>
            <person name="Stolte C."/>
            <person name="Sykes S."/>
            <person name="Walk T."/>
            <person name="White J."/>
            <person name="Yandava C."/>
            <person name="Haas B."/>
            <person name="Nusbaum C."/>
            <person name="Birren B."/>
        </authorList>
    </citation>
    <scope>NUCLEOTIDE SEQUENCE [LARGE SCALE GENOMIC DNA]</scope>
    <source>
        <strain evidence="4">R3-111a-1</strain>
    </source>
</reference>
<reference evidence="2" key="2">
    <citation type="submission" date="2010-07" db="EMBL/GenBank/DDBJ databases">
        <authorList>
            <consortium name="The Broad Institute Genome Sequencing Platform"/>
            <consortium name="Broad Institute Genome Sequencing Center for Infectious Disease"/>
            <person name="Ma L.-J."/>
            <person name="Dead R."/>
            <person name="Young S."/>
            <person name="Zeng Q."/>
            <person name="Koehrsen M."/>
            <person name="Alvarado L."/>
            <person name="Berlin A."/>
            <person name="Chapman S.B."/>
            <person name="Chen Z."/>
            <person name="Freedman E."/>
            <person name="Gellesch M."/>
            <person name="Goldberg J."/>
            <person name="Griggs A."/>
            <person name="Gujja S."/>
            <person name="Heilman E.R."/>
            <person name="Heiman D."/>
            <person name="Hepburn T."/>
            <person name="Howarth C."/>
            <person name="Jen D."/>
            <person name="Larson L."/>
            <person name="Mehta T."/>
            <person name="Neiman D."/>
            <person name="Pearson M."/>
            <person name="Roberts A."/>
            <person name="Saif S."/>
            <person name="Shea T."/>
            <person name="Shenoy N."/>
            <person name="Sisk P."/>
            <person name="Stolte C."/>
            <person name="Sykes S."/>
            <person name="Walk T."/>
            <person name="White J."/>
            <person name="Yandava C."/>
            <person name="Haas B."/>
            <person name="Nusbaum C."/>
            <person name="Birren B."/>
        </authorList>
    </citation>
    <scope>NUCLEOTIDE SEQUENCE</scope>
    <source>
        <strain evidence="2">R3-111a-1</strain>
    </source>
</reference>
<feature type="region of interest" description="Disordered" evidence="1">
    <location>
        <begin position="1"/>
        <end position="56"/>
    </location>
</feature>
<evidence type="ECO:0000313" key="3">
    <source>
        <dbReference type="EnsemblFungi" id="EJT79704"/>
    </source>
</evidence>
<dbReference type="EMBL" id="GL385396">
    <property type="protein sequence ID" value="EJT79704.1"/>
    <property type="molecule type" value="Genomic_DNA"/>
</dbReference>
<sequence>MFDNPESDVSSVSGSDILSGSTSAMGGDGSDMPSRGREQLPENSNQGLAEYRDSRPIDLNDLDARLQDTLSGSANRTPRALGPPHPRSPAVCGAEFAESILRQRRREEADAYQKLVRDGGRLLYPIELLGKVSASFPRGPFLGPNNKSYYLVAGNNGEYQHLLRPWLDDIARGSYFKDWWGGTKADYPWGVFQKQQQRWVMFRRWQRDNRDLDELEDDLSWLKELWDDEQERRTWQRHYCREPGDSDPKQQGKLETWIEYLSFEYWWLDQFMHAIDCRKERGDKKRPKGPWPRPRRLVEQLSALIDELREATRDASRHLVLLPWILAQIPLIEADLRRSENSGGRGGDPGVANTPAELLEYDGSHLGHRGEQGG</sequence>
<reference evidence="3" key="4">
    <citation type="journal article" date="2015" name="G3 (Bethesda)">
        <title>Genome sequences of three phytopathogenic species of the Magnaporthaceae family of fungi.</title>
        <authorList>
            <person name="Okagaki L.H."/>
            <person name="Nunes C.C."/>
            <person name="Sailsbery J."/>
            <person name="Clay B."/>
            <person name="Brown D."/>
            <person name="John T."/>
            <person name="Oh Y."/>
            <person name="Young N."/>
            <person name="Fitzgerald M."/>
            <person name="Haas B.J."/>
            <person name="Zeng Q."/>
            <person name="Young S."/>
            <person name="Adiconis X."/>
            <person name="Fan L."/>
            <person name="Levin J.Z."/>
            <person name="Mitchell T.K."/>
            <person name="Okubara P.A."/>
            <person name="Farman M.L."/>
            <person name="Kohn L.M."/>
            <person name="Birren B."/>
            <person name="Ma L.-J."/>
            <person name="Dean R.A."/>
        </authorList>
    </citation>
    <scope>NUCLEOTIDE SEQUENCE</scope>
    <source>
        <strain evidence="3">R3-111a-1</strain>
    </source>
</reference>
<protein>
    <submittedName>
        <fullName evidence="2 3">Uncharacterized protein</fullName>
    </submittedName>
</protein>
<keyword evidence="4" id="KW-1185">Reference proteome</keyword>
<proteinExistence type="predicted"/>
<evidence type="ECO:0000256" key="1">
    <source>
        <dbReference type="SAM" id="MobiDB-lite"/>
    </source>
</evidence>
<name>J3NU37_GAET3</name>
<dbReference type="OrthoDB" id="5419928at2759"/>
<dbReference type="eggNOG" id="ENOG502SUGA">
    <property type="taxonomic scope" value="Eukaryota"/>
</dbReference>
<dbReference type="STRING" id="644352.J3NU37"/>
<dbReference type="VEuPathDB" id="FungiDB:GGTG_04788"/>
<reference evidence="2" key="3">
    <citation type="submission" date="2010-09" db="EMBL/GenBank/DDBJ databases">
        <title>Annotation of Gaeumannomyces graminis var. tritici R3-111a-1.</title>
        <authorList>
            <consortium name="The Broad Institute Genome Sequencing Platform"/>
            <person name="Ma L.-J."/>
            <person name="Dead R."/>
            <person name="Young S.K."/>
            <person name="Zeng Q."/>
            <person name="Gargeya S."/>
            <person name="Fitzgerald M."/>
            <person name="Haas B."/>
            <person name="Abouelleil A."/>
            <person name="Alvarado L."/>
            <person name="Arachchi H.M."/>
            <person name="Berlin A."/>
            <person name="Brown A."/>
            <person name="Chapman S.B."/>
            <person name="Chen Z."/>
            <person name="Dunbar C."/>
            <person name="Freedman E."/>
            <person name="Gearin G."/>
            <person name="Gellesch M."/>
            <person name="Goldberg J."/>
            <person name="Griggs A."/>
            <person name="Gujja S."/>
            <person name="Heiman D."/>
            <person name="Howarth C."/>
            <person name="Larson L."/>
            <person name="Lui A."/>
            <person name="MacDonald P.J.P."/>
            <person name="Mehta T."/>
            <person name="Montmayeur A."/>
            <person name="Murphy C."/>
            <person name="Neiman D."/>
            <person name="Pearson M."/>
            <person name="Priest M."/>
            <person name="Roberts A."/>
            <person name="Saif S."/>
            <person name="Shea T."/>
            <person name="Shenoy N."/>
            <person name="Sisk P."/>
            <person name="Stolte C."/>
            <person name="Sykes S."/>
            <person name="Yandava C."/>
            <person name="Wortman J."/>
            <person name="Nusbaum C."/>
            <person name="Birren B."/>
        </authorList>
    </citation>
    <scope>NUCLEOTIDE SEQUENCE</scope>
    <source>
        <strain evidence="2">R3-111a-1</strain>
    </source>
</reference>
<evidence type="ECO:0000313" key="2">
    <source>
        <dbReference type="EMBL" id="EJT79704.1"/>
    </source>
</evidence>
<dbReference type="Proteomes" id="UP000006039">
    <property type="component" value="Unassembled WGS sequence"/>
</dbReference>
<dbReference type="RefSeq" id="XP_009220849.1">
    <property type="nucleotide sequence ID" value="XM_009222585.1"/>
</dbReference>
<accession>J3NU37</accession>
<dbReference type="AlphaFoldDB" id="J3NU37"/>